<evidence type="ECO:0000256" key="6">
    <source>
        <dbReference type="ARBA" id="ARBA00022824"/>
    </source>
</evidence>
<dbReference type="AlphaFoldDB" id="A0A0D2QET0"/>
<evidence type="ECO:0000256" key="3">
    <source>
        <dbReference type="ARBA" id="ARBA00022574"/>
    </source>
</evidence>
<dbReference type="STRING" id="945553.A0A0D2QET0"/>
<dbReference type="OrthoDB" id="2013972at2759"/>
<dbReference type="OMA" id="MSIACHP"/>
<dbReference type="GO" id="GO:0005789">
    <property type="term" value="C:endoplasmic reticulum membrane"/>
    <property type="evidence" value="ECO:0007669"/>
    <property type="project" value="UniProtKB-SubCell"/>
</dbReference>
<keyword evidence="9" id="KW-1133">Transmembrane helix</keyword>
<comment type="subcellular location">
    <subcellularLocation>
        <location evidence="1">Endoplasmic reticulum membrane</location>
        <topology evidence="1">Single-pass type II membrane protein</topology>
    </subcellularLocation>
</comment>
<dbReference type="GO" id="GO:0015031">
    <property type="term" value="P:protein transport"/>
    <property type="evidence" value="ECO:0007669"/>
    <property type="project" value="UniProtKB-KW"/>
</dbReference>
<gene>
    <name evidence="11" type="ORF">HYPSUDRAFT_60938</name>
</gene>
<dbReference type="InterPro" id="IPR015943">
    <property type="entry name" value="WD40/YVTN_repeat-like_dom_sf"/>
</dbReference>
<accession>A0A0D2QET0</accession>
<evidence type="ECO:0000313" key="11">
    <source>
        <dbReference type="EMBL" id="KJA30095.1"/>
    </source>
</evidence>
<dbReference type="PANTHER" id="PTHR23284:SF0">
    <property type="entry name" value="PROLACTIN REGULATORY ELEMENT-BINDING PROTEIN"/>
    <property type="match status" value="1"/>
</dbReference>
<sequence length="353" mass="38273">MRPRHIPHSLPAFPVYSSAFISPNQLVLGGGGGASKTGIKNKLRLYSIGENLSIELKDEFALESGEDAPMSMAADINSKGIVCGINSVEEKLEKGENQNCRSFSITDTNIKLLQTRSTLTGVDLEDYQKVTVLSPDGTLVAIAGSHDVSLLSYPSLIPVSESIHTEKEIYDVTFSPHQMVVATTHNLLVYTLPGAATASPNAATDSSVKKPKKKVKVSHNGSTEKLSALLLECTVELPPSTGEGSTFRAVRCHPQNPEVLYTVVNTVTPRSKKSKGPSRQAFVFKWKTQTWTVELSRKIGDRGITCVDISSDGRFLSYGSSDLTIGMLDTKTLSVRLTSYHHLESARIPPNND</sequence>
<keyword evidence="10" id="KW-0472">Membrane</keyword>
<evidence type="ECO:0000256" key="10">
    <source>
        <dbReference type="ARBA" id="ARBA00023136"/>
    </source>
</evidence>
<evidence type="ECO:0000256" key="2">
    <source>
        <dbReference type="ARBA" id="ARBA00022448"/>
    </source>
</evidence>
<evidence type="ECO:0000256" key="7">
    <source>
        <dbReference type="ARBA" id="ARBA00022892"/>
    </source>
</evidence>
<evidence type="ECO:0008006" key="13">
    <source>
        <dbReference type="Google" id="ProtNLM"/>
    </source>
</evidence>
<evidence type="ECO:0000256" key="8">
    <source>
        <dbReference type="ARBA" id="ARBA00022927"/>
    </source>
</evidence>
<dbReference type="PANTHER" id="PTHR23284">
    <property type="entry name" value="PROLACTIN REGULATORY ELEMENT BINDING PROTEIN"/>
    <property type="match status" value="1"/>
</dbReference>
<protein>
    <recommendedName>
        <fullName evidence="13">Anaphase-promoting complex subunit 4 WD40 domain-containing protein</fullName>
    </recommendedName>
</protein>
<dbReference type="GO" id="GO:0005085">
    <property type="term" value="F:guanyl-nucleotide exchange factor activity"/>
    <property type="evidence" value="ECO:0007669"/>
    <property type="project" value="InterPro"/>
</dbReference>
<keyword evidence="3" id="KW-0853">WD repeat</keyword>
<keyword evidence="2" id="KW-0813">Transport</keyword>
<keyword evidence="12" id="KW-1185">Reference proteome</keyword>
<proteinExistence type="predicted"/>
<dbReference type="SUPFAM" id="SSF50978">
    <property type="entry name" value="WD40 repeat-like"/>
    <property type="match status" value="1"/>
</dbReference>
<dbReference type="GO" id="GO:0006888">
    <property type="term" value="P:endoplasmic reticulum to Golgi vesicle-mediated transport"/>
    <property type="evidence" value="ECO:0007669"/>
    <property type="project" value="TreeGrafter"/>
</dbReference>
<dbReference type="InterPro" id="IPR036322">
    <property type="entry name" value="WD40_repeat_dom_sf"/>
</dbReference>
<reference evidence="12" key="1">
    <citation type="submission" date="2014-04" db="EMBL/GenBank/DDBJ databases">
        <title>Evolutionary Origins and Diversification of the Mycorrhizal Mutualists.</title>
        <authorList>
            <consortium name="DOE Joint Genome Institute"/>
            <consortium name="Mycorrhizal Genomics Consortium"/>
            <person name="Kohler A."/>
            <person name="Kuo A."/>
            <person name="Nagy L.G."/>
            <person name="Floudas D."/>
            <person name="Copeland A."/>
            <person name="Barry K.W."/>
            <person name="Cichocki N."/>
            <person name="Veneault-Fourrey C."/>
            <person name="LaButti K."/>
            <person name="Lindquist E.A."/>
            <person name="Lipzen A."/>
            <person name="Lundell T."/>
            <person name="Morin E."/>
            <person name="Murat C."/>
            <person name="Riley R."/>
            <person name="Ohm R."/>
            <person name="Sun H."/>
            <person name="Tunlid A."/>
            <person name="Henrissat B."/>
            <person name="Grigoriev I.V."/>
            <person name="Hibbett D.S."/>
            <person name="Martin F."/>
        </authorList>
    </citation>
    <scope>NUCLEOTIDE SEQUENCE [LARGE SCALE GENOMIC DNA]</scope>
    <source>
        <strain evidence="12">FD-334 SS-4</strain>
    </source>
</reference>
<dbReference type="EMBL" id="KN817518">
    <property type="protein sequence ID" value="KJA30095.1"/>
    <property type="molecule type" value="Genomic_DNA"/>
</dbReference>
<dbReference type="Proteomes" id="UP000054270">
    <property type="component" value="Unassembled WGS sequence"/>
</dbReference>
<evidence type="ECO:0000256" key="1">
    <source>
        <dbReference type="ARBA" id="ARBA00004648"/>
    </source>
</evidence>
<dbReference type="InterPro" id="IPR045260">
    <property type="entry name" value="Sec12-like"/>
</dbReference>
<keyword evidence="8" id="KW-0653">Protein transport</keyword>
<keyword evidence="4" id="KW-0812">Transmembrane</keyword>
<evidence type="ECO:0000256" key="4">
    <source>
        <dbReference type="ARBA" id="ARBA00022692"/>
    </source>
</evidence>
<keyword evidence="6" id="KW-0256">Endoplasmic reticulum</keyword>
<evidence type="ECO:0000313" key="12">
    <source>
        <dbReference type="Proteomes" id="UP000054270"/>
    </source>
</evidence>
<dbReference type="Gene3D" id="2.130.10.10">
    <property type="entry name" value="YVTN repeat-like/Quinoprotein amine dehydrogenase"/>
    <property type="match status" value="2"/>
</dbReference>
<dbReference type="GO" id="GO:0003400">
    <property type="term" value="P:regulation of COPII vesicle coating"/>
    <property type="evidence" value="ECO:0007669"/>
    <property type="project" value="TreeGrafter"/>
</dbReference>
<evidence type="ECO:0000256" key="9">
    <source>
        <dbReference type="ARBA" id="ARBA00022989"/>
    </source>
</evidence>
<keyword evidence="7" id="KW-0931">ER-Golgi transport</keyword>
<organism evidence="11 12">
    <name type="scientific">Hypholoma sublateritium (strain FD-334 SS-4)</name>
    <dbReference type="NCBI Taxonomy" id="945553"/>
    <lineage>
        <taxon>Eukaryota</taxon>
        <taxon>Fungi</taxon>
        <taxon>Dikarya</taxon>
        <taxon>Basidiomycota</taxon>
        <taxon>Agaricomycotina</taxon>
        <taxon>Agaricomycetes</taxon>
        <taxon>Agaricomycetidae</taxon>
        <taxon>Agaricales</taxon>
        <taxon>Agaricineae</taxon>
        <taxon>Strophariaceae</taxon>
        <taxon>Hypholoma</taxon>
    </lineage>
</organism>
<name>A0A0D2QET0_HYPSF</name>
<evidence type="ECO:0000256" key="5">
    <source>
        <dbReference type="ARBA" id="ARBA00022737"/>
    </source>
</evidence>
<keyword evidence="5" id="KW-0677">Repeat</keyword>